<dbReference type="InterPro" id="IPR001451">
    <property type="entry name" value="Hexapep"/>
</dbReference>
<dbReference type="Gene3D" id="2.160.10.10">
    <property type="entry name" value="Hexapeptide repeat proteins"/>
    <property type="match status" value="2"/>
</dbReference>
<dbReference type="OrthoDB" id="9814490at2"/>
<dbReference type="RefSeq" id="WP_078351130.1">
    <property type="nucleotide sequence ID" value="NZ_MBTF01000038.1"/>
</dbReference>
<dbReference type="InterPro" id="IPR011004">
    <property type="entry name" value="Trimer_LpxA-like_sf"/>
</dbReference>
<dbReference type="PANTHER" id="PTHR23416">
    <property type="entry name" value="SIALIC ACID SYNTHASE-RELATED"/>
    <property type="match status" value="1"/>
</dbReference>
<evidence type="ECO:0000256" key="2">
    <source>
        <dbReference type="ARBA" id="ARBA00022679"/>
    </source>
</evidence>
<reference evidence="5 6" key="1">
    <citation type="submission" date="2016-07" db="EMBL/GenBank/DDBJ databases">
        <title>Genomic analysis of zinc-resistant bacterium Mucilaginibacter pedocola TBZ30.</title>
        <authorList>
            <person name="Huang J."/>
            <person name="Tang J."/>
        </authorList>
    </citation>
    <scope>NUCLEOTIDE SEQUENCE [LARGE SCALE GENOMIC DNA]</scope>
    <source>
        <strain evidence="5 6">TBZ30</strain>
    </source>
</reference>
<dbReference type="CDD" id="cd04647">
    <property type="entry name" value="LbH_MAT_like"/>
    <property type="match status" value="1"/>
</dbReference>
<keyword evidence="2 5" id="KW-0808">Transferase</keyword>
<evidence type="ECO:0000313" key="5">
    <source>
        <dbReference type="EMBL" id="OOQ56716.1"/>
    </source>
</evidence>
<organism evidence="5 6">
    <name type="scientific">Mucilaginibacter pedocola</name>
    <dbReference type="NCBI Taxonomy" id="1792845"/>
    <lineage>
        <taxon>Bacteria</taxon>
        <taxon>Pseudomonadati</taxon>
        <taxon>Bacteroidota</taxon>
        <taxon>Sphingobacteriia</taxon>
        <taxon>Sphingobacteriales</taxon>
        <taxon>Sphingobacteriaceae</taxon>
        <taxon>Mucilaginibacter</taxon>
    </lineage>
</organism>
<comment type="similarity">
    <text evidence="1">Belongs to the transferase hexapeptide repeat family.</text>
</comment>
<dbReference type="STRING" id="1792845.BC343_17125"/>
<accession>A0A1S9P6Y7</accession>
<dbReference type="EMBL" id="MBTF01000038">
    <property type="protein sequence ID" value="OOQ56716.1"/>
    <property type="molecule type" value="Genomic_DNA"/>
</dbReference>
<evidence type="ECO:0000313" key="6">
    <source>
        <dbReference type="Proteomes" id="UP000189739"/>
    </source>
</evidence>
<protein>
    <submittedName>
        <fullName evidence="5">Acetyltransferase</fullName>
    </submittedName>
</protein>
<dbReference type="PANTHER" id="PTHR23416:SF23">
    <property type="entry name" value="ACETYLTRANSFERASE C18B11.09C-RELATED"/>
    <property type="match status" value="1"/>
</dbReference>
<gene>
    <name evidence="5" type="ORF">BC343_17125</name>
</gene>
<comment type="caution">
    <text evidence="5">The sequence shown here is derived from an EMBL/GenBank/DDBJ whole genome shotgun (WGS) entry which is preliminary data.</text>
</comment>
<dbReference type="InterPro" id="IPR051159">
    <property type="entry name" value="Hexapeptide_acetyltransf"/>
</dbReference>
<proteinExistence type="inferred from homology"/>
<keyword evidence="3" id="KW-0677">Repeat</keyword>
<dbReference type="PROSITE" id="PS00101">
    <property type="entry name" value="HEXAPEP_TRANSFERASES"/>
    <property type="match status" value="1"/>
</dbReference>
<sequence>MNLTAKIKSNPRLKAIVHKLIVTDARPRLWVRLFAAPFFHKRGKNSIIRPSARVDIFPFNKFSVGANATIEDFSTVNNGVGDIIIGDHARVGLGSVLIGPVTMGNQAIMAQNVVCSGLNHGYQDVTLPIRMQKVTTAPIVIEDEAWIGANAVITAGVTIGKHSVVAAGAVVTKSVPPYCVVAGNPAKIIKRYNFEEKEWQRVAAQKTTNLRDAVLA</sequence>
<keyword evidence="4" id="KW-0012">Acyltransferase</keyword>
<dbReference type="GO" id="GO:0005829">
    <property type="term" value="C:cytosol"/>
    <property type="evidence" value="ECO:0007669"/>
    <property type="project" value="TreeGrafter"/>
</dbReference>
<dbReference type="SUPFAM" id="SSF51161">
    <property type="entry name" value="Trimeric LpxA-like enzymes"/>
    <property type="match status" value="1"/>
</dbReference>
<evidence type="ECO:0000256" key="1">
    <source>
        <dbReference type="ARBA" id="ARBA00007274"/>
    </source>
</evidence>
<dbReference type="AlphaFoldDB" id="A0A1S9P6Y7"/>
<dbReference type="InterPro" id="IPR018357">
    <property type="entry name" value="Hexapep_transf_CS"/>
</dbReference>
<evidence type="ECO:0000256" key="3">
    <source>
        <dbReference type="ARBA" id="ARBA00022737"/>
    </source>
</evidence>
<dbReference type="Proteomes" id="UP000189739">
    <property type="component" value="Unassembled WGS sequence"/>
</dbReference>
<dbReference type="Pfam" id="PF14602">
    <property type="entry name" value="Hexapep_2"/>
    <property type="match status" value="2"/>
</dbReference>
<keyword evidence="6" id="KW-1185">Reference proteome</keyword>
<dbReference type="GO" id="GO:0008374">
    <property type="term" value="F:O-acyltransferase activity"/>
    <property type="evidence" value="ECO:0007669"/>
    <property type="project" value="TreeGrafter"/>
</dbReference>
<evidence type="ECO:0000256" key="4">
    <source>
        <dbReference type="ARBA" id="ARBA00023315"/>
    </source>
</evidence>
<name>A0A1S9P6Y7_9SPHI</name>